<dbReference type="EMBL" id="LBSV01000004">
    <property type="protein sequence ID" value="KKQ26066.1"/>
    <property type="molecule type" value="Genomic_DNA"/>
</dbReference>
<dbReference type="AlphaFoldDB" id="A0A0G0JD13"/>
<proteinExistence type="predicted"/>
<evidence type="ECO:0000313" key="1">
    <source>
        <dbReference type="EMBL" id="KKQ26066.1"/>
    </source>
</evidence>
<dbReference type="Gene3D" id="1.10.3290.10">
    <property type="entry name" value="Fido-like domain"/>
    <property type="match status" value="1"/>
</dbReference>
<dbReference type="Proteomes" id="UP000034917">
    <property type="component" value="Unassembled WGS sequence"/>
</dbReference>
<accession>A0A0G0JD13</accession>
<dbReference type="InterPro" id="IPR036597">
    <property type="entry name" value="Fido-like_dom_sf"/>
</dbReference>
<gene>
    <name evidence="1" type="ORF">US40_C0004G0101</name>
</gene>
<dbReference type="SUPFAM" id="SSF140931">
    <property type="entry name" value="Fic-like"/>
    <property type="match status" value="1"/>
</dbReference>
<organism evidence="1 2">
    <name type="scientific">Candidatus Roizmanbacteria bacterium GW2011_GWC2_37_13</name>
    <dbReference type="NCBI Taxonomy" id="1618486"/>
    <lineage>
        <taxon>Bacteria</taxon>
        <taxon>Candidatus Roizmaniibacteriota</taxon>
    </lineage>
</organism>
<dbReference type="Gene3D" id="1.10.10.10">
    <property type="entry name" value="Winged helix-like DNA-binding domain superfamily/Winged helix DNA-binding domain"/>
    <property type="match status" value="1"/>
</dbReference>
<dbReference type="InterPro" id="IPR036388">
    <property type="entry name" value="WH-like_DNA-bd_sf"/>
</dbReference>
<sequence>MKSFFYTKSQSLNQYVKQIEELRKVILLTPLSPRYKNQLRWQILNKRIKLFFQFLNRDYSNKEFSRIKDSLNYIYQNWMATDEPISYSTVVKLYSQTFDGRLIITQKEIEESIKYIQVSSEHPIIQAALAKIIFFSLNAFSKDNEPFSDLIFTLFLYKYGYDFRRIVPYEEYFLKDKKDYQETIYSAIKKQNLTQWLEYFTSGLIKQLENTISEIKLKKVERSTTFNLNERQKKILFMFEEPNVKITNKVVMKEFKIAPVTAARDLGKLTHLNLILMVGKGRSTYYLKV</sequence>
<protein>
    <submittedName>
        <fullName evidence="1">Fic family protein</fullName>
    </submittedName>
</protein>
<comment type="caution">
    <text evidence="1">The sequence shown here is derived from an EMBL/GenBank/DDBJ whole genome shotgun (WGS) entry which is preliminary data.</text>
</comment>
<reference evidence="1 2" key="1">
    <citation type="journal article" date="2015" name="Nature">
        <title>rRNA introns, odd ribosomes, and small enigmatic genomes across a large radiation of phyla.</title>
        <authorList>
            <person name="Brown C.T."/>
            <person name="Hug L.A."/>
            <person name="Thomas B.C."/>
            <person name="Sharon I."/>
            <person name="Castelle C.J."/>
            <person name="Singh A."/>
            <person name="Wilkins M.J."/>
            <person name="Williams K.H."/>
            <person name="Banfield J.F."/>
        </authorList>
    </citation>
    <scope>NUCLEOTIDE SEQUENCE [LARGE SCALE GENOMIC DNA]</scope>
</reference>
<evidence type="ECO:0000313" key="2">
    <source>
        <dbReference type="Proteomes" id="UP000034917"/>
    </source>
</evidence>
<name>A0A0G0JD13_9BACT</name>